<evidence type="ECO:0000313" key="1">
    <source>
        <dbReference type="Proteomes" id="UP000694867"/>
    </source>
</evidence>
<gene>
    <name evidence="2" type="primary">LOC100898231</name>
</gene>
<dbReference type="AlphaFoldDB" id="A0AAJ6W0F6"/>
<keyword evidence="1" id="KW-1185">Reference proteome</keyword>
<organism evidence="1 2">
    <name type="scientific">Galendromus occidentalis</name>
    <name type="common">western predatory mite</name>
    <dbReference type="NCBI Taxonomy" id="34638"/>
    <lineage>
        <taxon>Eukaryota</taxon>
        <taxon>Metazoa</taxon>
        <taxon>Ecdysozoa</taxon>
        <taxon>Arthropoda</taxon>
        <taxon>Chelicerata</taxon>
        <taxon>Arachnida</taxon>
        <taxon>Acari</taxon>
        <taxon>Parasitiformes</taxon>
        <taxon>Mesostigmata</taxon>
        <taxon>Gamasina</taxon>
        <taxon>Phytoseioidea</taxon>
        <taxon>Phytoseiidae</taxon>
        <taxon>Typhlodrominae</taxon>
        <taxon>Galendromus</taxon>
    </lineage>
</organism>
<reference evidence="2" key="1">
    <citation type="submission" date="2025-08" db="UniProtKB">
        <authorList>
            <consortium name="RefSeq"/>
        </authorList>
    </citation>
    <scope>IDENTIFICATION</scope>
</reference>
<sequence length="813" mass="91270">MLVGMLRKLNSDLASQLRLDDDALPPVQMSKDREMTFSRMLLVNISLMCVSMSLLQEENQHGRRVRHHESAQPMELVSGAAWAASQLGVVKATSLLIVGLGQVLFGGSMRTDSSLILPNSSISERTRGGRQRVTLFEILAAPLQVVIISPAKTWLTDALAKSEFVQDIRHKFLLLILTRSRGSLSLNETLPRRYWTRTIFWSGHRMRNFLCIRIHDNLFVTKTSDPISACGCTPPVSIVEQVVDAFDFEKEESIYALSVKVRSNSTVYDVSFKTETVNSVDRQRVFYRSQRWSLCAHDASNCFSYIVLTTTDVTALLKPFEAEVWCCLFLGVLGVATLVSKMTRESSVFDTFSHLILGAITAHDLRFKPKNYSSLTVGCTAVAFTFMISIVYSNCVMSAFLDPTMEVPPSRLRWDCRMTTWCDSVPLLEYLLQTGSVCHFPEHLRQSLDKPVSRSAIFKGDRYRSSLRLVVDFRRSSPETFSQVFLLSSQTSNILDRLIQHGIASLGRIKIARNHAHTRSDQGVRGSRLRSKIVEKKGPRVQYVAFNTTREWFDMESFVKILPLFGICYLLVLSGKIKVSGEIISMRGSHNHPPEFDGHGLDVRTARGNWLRALRENPQESPIEAVLKERRRLPLEVAAQIVPVAHVPTARRQAAAGRAPRIFKPPKLHEVINANRILGSKASSGGRPFLRIDRPESLSNVTANENQVGSGTESELSEIEKKVEACEAKSPDIDGDISHSWDLLNMGLITPMSFIDRVKHRIDVGNSPTERISDRYSQIADKGLAKKILQHDHDYEQSCAVYLGDHSYTHAPA</sequence>
<protein>
    <submittedName>
        <fullName evidence="2">Uncharacterized protein LOC100898231</fullName>
    </submittedName>
</protein>
<dbReference type="RefSeq" id="XP_003748227.2">
    <property type="nucleotide sequence ID" value="XM_003748179.2"/>
</dbReference>
<name>A0AAJ6W0F6_9ACAR</name>
<dbReference type="Proteomes" id="UP000694867">
    <property type="component" value="Unplaced"/>
</dbReference>
<accession>A0AAJ6W0F6</accession>
<dbReference type="GeneID" id="100898231"/>
<dbReference type="KEGG" id="goe:100898231"/>
<evidence type="ECO:0000313" key="2">
    <source>
        <dbReference type="RefSeq" id="XP_003748227.2"/>
    </source>
</evidence>
<proteinExistence type="predicted"/>